<organism evidence="1 2">
    <name type="scientific">Paenibacillus alvei</name>
    <name type="common">Bacillus alvei</name>
    <dbReference type="NCBI Taxonomy" id="44250"/>
    <lineage>
        <taxon>Bacteria</taxon>
        <taxon>Bacillati</taxon>
        <taxon>Bacillota</taxon>
        <taxon>Bacilli</taxon>
        <taxon>Bacillales</taxon>
        <taxon>Paenibacillaceae</taxon>
        <taxon>Paenibacillus</taxon>
    </lineage>
</organism>
<sequence length="218" mass="25058">MSKLKLKLTIALIIIVILSIPAYFIGRTFGVFQGEVVLSKYALAIEKDGKRYNAWPLLNFNSAMDKKGEERQFYYRVDTGDLDELFMLAYGQYEVNSSEGNPFLDGKIQYDNERVHAYIKTVPKFENANDYTNMYEFFDDKGNHVYTYDPSAPMDTDYVKDIIHAGMSRTSVGGGTTEAVDRYINVTKLFKDKLDITVRLKVDDDNRIVTIVMTRDRT</sequence>
<reference evidence="2" key="1">
    <citation type="submission" date="2018-08" db="EMBL/GenBank/DDBJ databases">
        <authorList>
            <person name="Chevrot R."/>
        </authorList>
    </citation>
    <scope>NUCLEOTIDE SEQUENCE [LARGE SCALE GENOMIC DNA]</scope>
</reference>
<name>A0A383RDJ9_PAEAL</name>
<gene>
    <name evidence="1" type="ORF">PBLR_13482</name>
</gene>
<evidence type="ECO:0000313" key="2">
    <source>
        <dbReference type="Proteomes" id="UP000304148"/>
    </source>
</evidence>
<dbReference type="RefSeq" id="WP_138186805.1">
    <property type="nucleotide sequence ID" value="NZ_LS992241.1"/>
</dbReference>
<proteinExistence type="predicted"/>
<accession>A0A383RDJ9</accession>
<protein>
    <submittedName>
        <fullName evidence="1">Uncharacterized protein</fullName>
    </submittedName>
</protein>
<evidence type="ECO:0000313" key="1">
    <source>
        <dbReference type="EMBL" id="SYX85060.1"/>
    </source>
</evidence>
<dbReference type="AlphaFoldDB" id="A0A383RDJ9"/>
<dbReference type="Proteomes" id="UP000304148">
    <property type="component" value="Chromosome"/>
</dbReference>
<dbReference type="EMBL" id="LS992241">
    <property type="protein sequence ID" value="SYX85060.1"/>
    <property type="molecule type" value="Genomic_DNA"/>
</dbReference>